<dbReference type="AlphaFoldDB" id="A0A8T0DJG9"/>
<feature type="transmembrane region" description="Helical" evidence="9">
    <location>
        <begin position="154"/>
        <end position="178"/>
    </location>
</feature>
<evidence type="ECO:0000256" key="8">
    <source>
        <dbReference type="ARBA" id="ARBA00023136"/>
    </source>
</evidence>
<evidence type="ECO:0000256" key="7">
    <source>
        <dbReference type="ARBA" id="ARBA00023034"/>
    </source>
</evidence>
<dbReference type="GO" id="GO:0006888">
    <property type="term" value="P:endoplasmic reticulum to Golgi vesicle-mediated transport"/>
    <property type="evidence" value="ECO:0007669"/>
    <property type="project" value="UniProtKB-UniRule"/>
</dbReference>
<keyword evidence="6 9" id="KW-1133">Transmembrane helix</keyword>
<dbReference type="GO" id="GO:0005793">
    <property type="term" value="C:endoplasmic reticulum-Golgi intermediate compartment"/>
    <property type="evidence" value="ECO:0007669"/>
    <property type="project" value="UniProtKB-UniRule"/>
</dbReference>
<gene>
    <name evidence="10" type="ORF">P879_03674</name>
</gene>
<feature type="transmembrane region" description="Helical" evidence="9">
    <location>
        <begin position="284"/>
        <end position="302"/>
    </location>
</feature>
<dbReference type="OrthoDB" id="337750at2759"/>
<evidence type="ECO:0000256" key="5">
    <source>
        <dbReference type="ARBA" id="ARBA00022927"/>
    </source>
</evidence>
<comment type="function">
    <text evidence="9">Has a role in transport between endoplasmic reticulum and Golgi.</text>
</comment>
<evidence type="ECO:0000256" key="2">
    <source>
        <dbReference type="ARBA" id="ARBA00022448"/>
    </source>
</evidence>
<feature type="transmembrane region" description="Helical" evidence="9">
    <location>
        <begin position="190"/>
        <end position="208"/>
    </location>
</feature>
<dbReference type="GO" id="GO:0030134">
    <property type="term" value="C:COPII-coated ER to Golgi transport vesicle"/>
    <property type="evidence" value="ECO:0007669"/>
    <property type="project" value="TreeGrafter"/>
</dbReference>
<evidence type="ECO:0000256" key="4">
    <source>
        <dbReference type="ARBA" id="ARBA00022824"/>
    </source>
</evidence>
<dbReference type="InterPro" id="IPR005578">
    <property type="entry name" value="Yif1_fam"/>
</dbReference>
<evidence type="ECO:0000256" key="9">
    <source>
        <dbReference type="RuleBase" id="RU368073"/>
    </source>
</evidence>
<dbReference type="PANTHER" id="PTHR14083">
    <property type="entry name" value="YIP1 INTERACTING FACTOR HOMOLOG YIF1 PROTEIN"/>
    <property type="match status" value="1"/>
</dbReference>
<dbReference type="GO" id="GO:0005789">
    <property type="term" value="C:endoplasmic reticulum membrane"/>
    <property type="evidence" value="ECO:0007669"/>
    <property type="project" value="UniProtKB-SubCell"/>
</dbReference>
<sequence>MMDGNRYVNAFPSSSVHTPYPNYHNPNIPESQPTFYVQQNVPDLVDGANVNANHRGYDEPRTFSSHTFLPNSAVTGMAMHYGSSVMGHGADFVQKNVGSYLSTSRVKYYFAVNNSYVAKKLGLIFFPFAQTKWSTQFDPMGPVPPGDDLNAPDLYIPLMAFITYILTSGAIMGFQGRFSPEQLGVLSSEALGWLALEVIVFLFCIYILNIQSNISYLDLLAFSGYKFASMIVVLLAYILLDQSGYYFSLTYVSLALAFFLIRTLKLKVLPRAEVHPSEGNKRRVYLLLVIALVQPVIMWWLTRRTLVTVPIVSPQM</sequence>
<dbReference type="Proteomes" id="UP000699462">
    <property type="component" value="Unassembled WGS sequence"/>
</dbReference>
<reference evidence="10 11" key="1">
    <citation type="submission" date="2019-07" db="EMBL/GenBank/DDBJ databases">
        <title>Annotation for the trematode Paragonimus westermani.</title>
        <authorList>
            <person name="Choi Y.-J."/>
        </authorList>
    </citation>
    <scope>NUCLEOTIDE SEQUENCE [LARGE SCALE GENOMIC DNA]</scope>
    <source>
        <strain evidence="10">180907_Pwestermani</strain>
    </source>
</reference>
<comment type="similarity">
    <text evidence="1 9">Belongs to the YIF1 family.</text>
</comment>
<dbReference type="GO" id="GO:0000139">
    <property type="term" value="C:Golgi membrane"/>
    <property type="evidence" value="ECO:0007669"/>
    <property type="project" value="UniProtKB-SubCell"/>
</dbReference>
<evidence type="ECO:0000256" key="6">
    <source>
        <dbReference type="ARBA" id="ARBA00022989"/>
    </source>
</evidence>
<organism evidence="10 11">
    <name type="scientific">Paragonimus westermani</name>
    <dbReference type="NCBI Taxonomy" id="34504"/>
    <lineage>
        <taxon>Eukaryota</taxon>
        <taxon>Metazoa</taxon>
        <taxon>Spiralia</taxon>
        <taxon>Lophotrochozoa</taxon>
        <taxon>Platyhelminthes</taxon>
        <taxon>Trematoda</taxon>
        <taxon>Digenea</taxon>
        <taxon>Plagiorchiida</taxon>
        <taxon>Troglotremata</taxon>
        <taxon>Troglotrematidae</taxon>
        <taxon>Paragonimus</taxon>
    </lineage>
</organism>
<dbReference type="EMBL" id="JTDF01004481">
    <property type="protein sequence ID" value="KAF8566887.1"/>
    <property type="molecule type" value="Genomic_DNA"/>
</dbReference>
<evidence type="ECO:0000313" key="10">
    <source>
        <dbReference type="EMBL" id="KAF8566887.1"/>
    </source>
</evidence>
<keyword evidence="7 9" id="KW-0333">Golgi apparatus</keyword>
<evidence type="ECO:0000256" key="3">
    <source>
        <dbReference type="ARBA" id="ARBA00022692"/>
    </source>
</evidence>
<keyword evidence="11" id="KW-1185">Reference proteome</keyword>
<evidence type="ECO:0000256" key="1">
    <source>
        <dbReference type="ARBA" id="ARBA00009727"/>
    </source>
</evidence>
<keyword evidence="2 9" id="KW-0813">Transport</keyword>
<dbReference type="Pfam" id="PF03878">
    <property type="entry name" value="YIF1"/>
    <property type="match status" value="1"/>
</dbReference>
<keyword evidence="3 9" id="KW-0812">Transmembrane</keyword>
<dbReference type="GO" id="GO:0015031">
    <property type="term" value="P:protein transport"/>
    <property type="evidence" value="ECO:0007669"/>
    <property type="project" value="UniProtKB-KW"/>
</dbReference>
<evidence type="ECO:0000313" key="11">
    <source>
        <dbReference type="Proteomes" id="UP000699462"/>
    </source>
</evidence>
<proteinExistence type="inferred from homology"/>
<feature type="transmembrane region" description="Helical" evidence="9">
    <location>
        <begin position="245"/>
        <end position="264"/>
    </location>
</feature>
<protein>
    <recommendedName>
        <fullName evidence="9">Protein YIF1</fullName>
    </recommendedName>
</protein>
<name>A0A8T0DJG9_9TREM</name>
<keyword evidence="4 9" id="KW-0256">Endoplasmic reticulum</keyword>
<comment type="caution">
    <text evidence="10">The sequence shown here is derived from an EMBL/GenBank/DDBJ whole genome shotgun (WGS) entry which is preliminary data.</text>
</comment>
<keyword evidence="8 9" id="KW-0472">Membrane</keyword>
<keyword evidence="5 9" id="KW-0653">Protein transport</keyword>
<comment type="subcellular location">
    <subcellularLocation>
        <location evidence="9">Endoplasmic reticulum membrane</location>
        <topology evidence="9">Multi-pass membrane protein</topology>
    </subcellularLocation>
    <subcellularLocation>
        <location evidence="9">Golgi apparatus membrane</location>
        <topology evidence="9">Multi-pass membrane protein</topology>
    </subcellularLocation>
</comment>
<dbReference type="PANTHER" id="PTHR14083:SF0">
    <property type="entry name" value="YIP1D-INTERACTING FACTOR 1, ISOFORM C"/>
    <property type="match status" value="1"/>
</dbReference>
<accession>A0A8T0DJG9</accession>
<feature type="transmembrane region" description="Helical" evidence="9">
    <location>
        <begin position="220"/>
        <end position="239"/>
    </location>
</feature>